<evidence type="ECO:0008006" key="11">
    <source>
        <dbReference type="Google" id="ProtNLM"/>
    </source>
</evidence>
<dbReference type="PANTHER" id="PTHR37422">
    <property type="entry name" value="TEICHURONIC ACID BIOSYNTHESIS PROTEIN TUAE"/>
    <property type="match status" value="1"/>
</dbReference>
<comment type="subcellular location">
    <subcellularLocation>
        <location evidence="1">Membrane</location>
        <topology evidence="1">Multi-pass membrane protein</topology>
    </subcellularLocation>
</comment>
<protein>
    <recommendedName>
        <fullName evidence="11">Polymerase</fullName>
    </recommendedName>
</protein>
<keyword evidence="4 6" id="KW-0472">Membrane</keyword>
<dbReference type="PANTHER" id="PTHR37422:SF13">
    <property type="entry name" value="LIPOPOLYSACCHARIDE BIOSYNTHESIS PROTEIN PA4999-RELATED"/>
    <property type="match status" value="1"/>
</dbReference>
<dbReference type="InterPro" id="IPR007016">
    <property type="entry name" value="O-antigen_ligase-rel_domated"/>
</dbReference>
<feature type="transmembrane region" description="Helical" evidence="6">
    <location>
        <begin position="76"/>
        <end position="94"/>
    </location>
</feature>
<proteinExistence type="predicted"/>
<dbReference type="Pfam" id="PF04932">
    <property type="entry name" value="Wzy_C"/>
    <property type="match status" value="1"/>
</dbReference>
<evidence type="ECO:0000313" key="10">
    <source>
        <dbReference type="Proteomes" id="UP000034228"/>
    </source>
</evidence>
<dbReference type="EMBL" id="LAHO01000002">
    <property type="protein sequence ID" value="KKO46883.1"/>
    <property type="molecule type" value="Genomic_DNA"/>
</dbReference>
<feature type="transmembrane region" description="Helical" evidence="6">
    <location>
        <begin position="238"/>
        <end position="255"/>
    </location>
</feature>
<dbReference type="InterPro" id="IPR017528">
    <property type="entry name" value="CHP03097O-antigen_lig-rel"/>
</dbReference>
<name>A0A0M2VCN6_9GAMM</name>
<organism evidence="9 10">
    <name type="scientific">Arsukibacterium ikkense</name>
    <dbReference type="NCBI Taxonomy" id="336831"/>
    <lineage>
        <taxon>Bacteria</taxon>
        <taxon>Pseudomonadati</taxon>
        <taxon>Pseudomonadota</taxon>
        <taxon>Gammaproteobacteria</taxon>
        <taxon>Chromatiales</taxon>
        <taxon>Chromatiaceae</taxon>
        <taxon>Arsukibacterium</taxon>
    </lineage>
</organism>
<dbReference type="Pfam" id="PF19358">
    <property type="entry name" value="DUF5935"/>
    <property type="match status" value="1"/>
</dbReference>
<evidence type="ECO:0000313" key="9">
    <source>
        <dbReference type="EMBL" id="KKO46883.1"/>
    </source>
</evidence>
<feature type="domain" description="DUF5935" evidence="8">
    <location>
        <begin position="1"/>
        <end position="155"/>
    </location>
</feature>
<dbReference type="AlphaFoldDB" id="A0A0M2VCN6"/>
<accession>A0A0M2VCN6</accession>
<feature type="transmembrane region" description="Helical" evidence="6">
    <location>
        <begin position="43"/>
        <end position="64"/>
    </location>
</feature>
<evidence type="ECO:0000256" key="3">
    <source>
        <dbReference type="ARBA" id="ARBA00022989"/>
    </source>
</evidence>
<evidence type="ECO:0000256" key="2">
    <source>
        <dbReference type="ARBA" id="ARBA00022692"/>
    </source>
</evidence>
<gene>
    <name evidence="9" type="ORF">WG68_02795</name>
</gene>
<feature type="domain" description="O-antigen ligase-related" evidence="7">
    <location>
        <begin position="203"/>
        <end position="342"/>
    </location>
</feature>
<keyword evidence="10" id="KW-1185">Reference proteome</keyword>
<feature type="region of interest" description="Disordered" evidence="5">
    <location>
        <begin position="417"/>
        <end position="447"/>
    </location>
</feature>
<feature type="transmembrane region" description="Helical" evidence="6">
    <location>
        <begin position="325"/>
        <end position="346"/>
    </location>
</feature>
<dbReference type="RefSeq" id="WP_046556130.1">
    <property type="nucleotide sequence ID" value="NZ_LAHO01000002.1"/>
</dbReference>
<dbReference type="Proteomes" id="UP000034228">
    <property type="component" value="Unassembled WGS sequence"/>
</dbReference>
<sequence>MRDIILFILIAACIPLIIRRPFFGVLAWCWISYMVPHRLGWGFIQTLPVAAIIGLVFLVSYLFSKEPKRIPLSSPIIFLLLFNIWMVITFIMSVKDPYVISQFDKIMKIQLFTLVILALLTTRQRIEQALWVVALSIAFYGVKGGLYTIQTAGGGRVWGPTGGFFFGNNELALTLFIILPILFYLRHIVPANKRWLKFGLLAAMGLSVLAALGTQSRGGLVACIAVGFFLWLKGPNKLAIALAIILATPVIYQFMPDRWHDRMATIIEPDRESYDGSVRGRFNAWEMAFNMAKDRPFGGGLNGFKREHFYLYAPEPERTHDSHSIYFQVMGHHGFIGFGLWLAIYLSTWRSAKRTIKLTNKRDDLKWAALLAKMLQCSLIAYAAGGAFLGLAYFDLPYHLVITVVALQVVVKKQLAAEKQQQTDNPQNTEAAPGAPRYKPQLRGSHD</sequence>
<keyword evidence="3 6" id="KW-1133">Transmembrane helix</keyword>
<evidence type="ECO:0000256" key="4">
    <source>
        <dbReference type="ARBA" id="ARBA00023136"/>
    </source>
</evidence>
<evidence type="ECO:0000256" key="6">
    <source>
        <dbReference type="SAM" id="Phobius"/>
    </source>
</evidence>
<feature type="transmembrane region" description="Helical" evidence="6">
    <location>
        <begin position="367"/>
        <end position="385"/>
    </location>
</feature>
<feature type="transmembrane region" description="Helical" evidence="6">
    <location>
        <begin position="218"/>
        <end position="233"/>
    </location>
</feature>
<dbReference type="InterPro" id="IPR045979">
    <property type="entry name" value="DUF5935"/>
</dbReference>
<feature type="transmembrane region" description="Helical" evidence="6">
    <location>
        <begin position="106"/>
        <end position="122"/>
    </location>
</feature>
<feature type="transmembrane region" description="Helical" evidence="6">
    <location>
        <begin position="161"/>
        <end position="183"/>
    </location>
</feature>
<dbReference type="OrthoDB" id="9772644at2"/>
<feature type="compositionally biased region" description="Polar residues" evidence="5">
    <location>
        <begin position="419"/>
        <end position="430"/>
    </location>
</feature>
<reference evidence="9 10" key="1">
    <citation type="submission" date="2015-03" db="EMBL/GenBank/DDBJ databases">
        <title>Draft genome sequences of two protease-producing strains of Arsukibacterium isolated from two cold and alkaline environments.</title>
        <authorList>
            <person name="Lylloff J.E."/>
            <person name="Skov L.B."/>
            <person name="Jepsen M."/>
            <person name="Hallin P.F."/>
            <person name="Sorensen S.J."/>
            <person name="Stougaard P."/>
            <person name="Glaring M.A."/>
        </authorList>
    </citation>
    <scope>NUCLEOTIDE SEQUENCE [LARGE SCALE GENOMIC DNA]</scope>
    <source>
        <strain evidence="9 10">GCM72</strain>
    </source>
</reference>
<dbReference type="STRING" id="336831.WG68_02795"/>
<feature type="transmembrane region" description="Helical" evidence="6">
    <location>
        <begin position="195"/>
        <end position="212"/>
    </location>
</feature>
<evidence type="ECO:0000256" key="1">
    <source>
        <dbReference type="ARBA" id="ARBA00004141"/>
    </source>
</evidence>
<dbReference type="InterPro" id="IPR051533">
    <property type="entry name" value="WaaL-like"/>
</dbReference>
<keyword evidence="2 6" id="KW-0812">Transmembrane</keyword>
<dbReference type="GO" id="GO:0016020">
    <property type="term" value="C:membrane"/>
    <property type="evidence" value="ECO:0007669"/>
    <property type="project" value="UniProtKB-SubCell"/>
</dbReference>
<evidence type="ECO:0000256" key="5">
    <source>
        <dbReference type="SAM" id="MobiDB-lite"/>
    </source>
</evidence>
<comment type="caution">
    <text evidence="9">The sequence shown here is derived from an EMBL/GenBank/DDBJ whole genome shotgun (WGS) entry which is preliminary data.</text>
</comment>
<dbReference type="NCBIfam" id="TIGR03097">
    <property type="entry name" value="PEP_O_lig_1"/>
    <property type="match status" value="1"/>
</dbReference>
<feature type="transmembrane region" description="Helical" evidence="6">
    <location>
        <begin position="129"/>
        <end position="149"/>
    </location>
</feature>
<evidence type="ECO:0000259" key="8">
    <source>
        <dbReference type="Pfam" id="PF19358"/>
    </source>
</evidence>
<evidence type="ECO:0000259" key="7">
    <source>
        <dbReference type="Pfam" id="PF04932"/>
    </source>
</evidence>